<evidence type="ECO:0000313" key="7">
    <source>
        <dbReference type="EMBL" id="KZV48192.1"/>
    </source>
</evidence>
<keyword evidence="3" id="KW-0862">Zinc</keyword>
<evidence type="ECO:0000256" key="1">
    <source>
        <dbReference type="ARBA" id="ARBA00022723"/>
    </source>
</evidence>
<evidence type="ECO:0000259" key="6">
    <source>
        <dbReference type="PROSITE" id="PS51925"/>
    </source>
</evidence>
<feature type="domain" description="DM2" evidence="6">
    <location>
        <begin position="218"/>
        <end position="301"/>
    </location>
</feature>
<dbReference type="Proteomes" id="UP000250235">
    <property type="component" value="Unassembled WGS sequence"/>
</dbReference>
<feature type="region of interest" description="Disordered" evidence="4">
    <location>
        <begin position="170"/>
        <end position="201"/>
    </location>
</feature>
<dbReference type="InterPro" id="IPR003121">
    <property type="entry name" value="SWIB_MDM2_domain"/>
</dbReference>
<evidence type="ECO:0000259" key="5">
    <source>
        <dbReference type="PROSITE" id="PS51360"/>
    </source>
</evidence>
<dbReference type="InterPro" id="IPR013083">
    <property type="entry name" value="Znf_RING/FYVE/PHD"/>
</dbReference>
<feature type="region of interest" description="Disordered" evidence="4">
    <location>
        <begin position="749"/>
        <end position="771"/>
    </location>
</feature>
<dbReference type="OrthoDB" id="1870062at2759"/>
<dbReference type="SUPFAM" id="SSF47592">
    <property type="entry name" value="SWIB/MDM2 domain"/>
    <property type="match status" value="1"/>
</dbReference>
<dbReference type="Gene3D" id="3.90.70.200">
    <property type="entry name" value="Plus-3 domain"/>
    <property type="match status" value="1"/>
</dbReference>
<dbReference type="Pfam" id="PF03126">
    <property type="entry name" value="Plus-3"/>
    <property type="match status" value="1"/>
</dbReference>
<name>A0A2Z7CM84_9LAMI</name>
<dbReference type="SMART" id="SM00249">
    <property type="entry name" value="PHD"/>
    <property type="match status" value="1"/>
</dbReference>
<sequence>MGSGKPRTEKLIKELVAEDWCFLCKDGGFLRICDYKQCLKSYHPTCVGKDDSFLDGGDHWTCNWHTCFLCRRSVCRHCYTCPKAVCHRCLPNADFLQVKGTNGFCQHCLKLALLVEENKDYDSDGKQVDFKDRETYEGLFKEYYLIIKESEGFELAHIYAAKDREKARKNNKSGFESLEQDVDDEDEKEVSDYDGSDHEKTRKRTLKSAKKSYLKSNKKEFISWGSTNLIEFLGSIGKSTSEVLSQRDVTDIVNGYILEHKLFHPKKRKMVVCDERLRPLFGRRMISRNRIYDLLEDHFTENHEYLEETDLLYDLENNNESTYAVSKLQRKFDEEIESTKNERELSVPQSVFASITVDNVKLVYLKRSLLYELLKHPESFEEKVIGCFVRVKSDPYDYCAKNSHQLMQVKGIKSVSNGESNTEVVICFSAFPKEVHISILSDKGFSEEECADLRQKMLAGLLMKPTVGELQQKARDLHEDLTKHVCFLFLSLHCAFGDASFHCWLPATEYQILFYYSQPSFSNFFEYIRFEHFTLFGYLEKRKRLQTPSEQARLLATFPIVSPEISEVTPNYENSTHDVKNDGKSIIQSASIKRWEENVTPEKGHRGHGKFPESKQPLHKRSGSGESQGICIPDHELKPFRPASEERGQRFESCHSGIDSQMYPEETWYEQTGKESEDASTFEVEFNDCENASVPVNQKLDISEGEETCCILGLNDKNDKNSVSGICTEETNSRKAASEVPESTHVIELPSDDDENASEHEANTLTPQNRKIHIPEGEKGWCILGSNNESYKYSVPGVCTERIHSKKAAREGQKSTSHEVIELLSDDENANDKANSDHTDKKFNIGSKTQHVIGQIGKLENYSMPGEPKQNEYIYLLSDDEND</sequence>
<organism evidence="7 8">
    <name type="scientific">Dorcoceras hygrometricum</name>
    <dbReference type="NCBI Taxonomy" id="472368"/>
    <lineage>
        <taxon>Eukaryota</taxon>
        <taxon>Viridiplantae</taxon>
        <taxon>Streptophyta</taxon>
        <taxon>Embryophyta</taxon>
        <taxon>Tracheophyta</taxon>
        <taxon>Spermatophyta</taxon>
        <taxon>Magnoliopsida</taxon>
        <taxon>eudicotyledons</taxon>
        <taxon>Gunneridae</taxon>
        <taxon>Pentapetalae</taxon>
        <taxon>asterids</taxon>
        <taxon>lamiids</taxon>
        <taxon>Lamiales</taxon>
        <taxon>Gesneriaceae</taxon>
        <taxon>Didymocarpoideae</taxon>
        <taxon>Trichosporeae</taxon>
        <taxon>Loxocarpinae</taxon>
        <taxon>Dorcoceras</taxon>
    </lineage>
</organism>
<dbReference type="InterPro" id="IPR045894">
    <property type="entry name" value="At5g08430-like"/>
</dbReference>
<dbReference type="PANTHER" id="PTHR46851">
    <property type="entry name" value="OS01G0884500 PROTEIN"/>
    <property type="match status" value="1"/>
</dbReference>
<dbReference type="InterPro" id="IPR036128">
    <property type="entry name" value="Plus3-like_sf"/>
</dbReference>
<dbReference type="InterPro" id="IPR001965">
    <property type="entry name" value="Znf_PHD"/>
</dbReference>
<dbReference type="SUPFAM" id="SSF159042">
    <property type="entry name" value="Plus3-like"/>
    <property type="match status" value="1"/>
</dbReference>
<protein>
    <submittedName>
        <fullName evidence="7">Uncharacterized protein</fullName>
    </submittedName>
</protein>
<keyword evidence="2" id="KW-0863">Zinc-finger</keyword>
<gene>
    <name evidence="7" type="ORF">F511_20325</name>
</gene>
<evidence type="ECO:0000313" key="8">
    <source>
        <dbReference type="Proteomes" id="UP000250235"/>
    </source>
</evidence>
<dbReference type="InterPro" id="IPR004343">
    <property type="entry name" value="Plus-3_dom"/>
</dbReference>
<dbReference type="PANTHER" id="PTHR46851:SF22">
    <property type="entry name" value="ZINC ION BINDING _ DNA BINDING PROTEIN"/>
    <property type="match status" value="1"/>
</dbReference>
<evidence type="ECO:0000256" key="2">
    <source>
        <dbReference type="ARBA" id="ARBA00022771"/>
    </source>
</evidence>
<dbReference type="SMART" id="SM00719">
    <property type="entry name" value="Plus3"/>
    <property type="match status" value="1"/>
</dbReference>
<accession>A0A2Z7CM84</accession>
<dbReference type="GO" id="GO:0008270">
    <property type="term" value="F:zinc ion binding"/>
    <property type="evidence" value="ECO:0007669"/>
    <property type="project" value="UniProtKB-KW"/>
</dbReference>
<keyword evidence="1" id="KW-0479">Metal-binding</keyword>
<feature type="region of interest" description="Disordered" evidence="4">
    <location>
        <begin position="859"/>
        <end position="883"/>
    </location>
</feature>
<dbReference type="EMBL" id="KQ994472">
    <property type="protein sequence ID" value="KZV48192.1"/>
    <property type="molecule type" value="Genomic_DNA"/>
</dbReference>
<dbReference type="InterPro" id="IPR036885">
    <property type="entry name" value="SWIB_MDM2_dom_sf"/>
</dbReference>
<dbReference type="CDD" id="cd15568">
    <property type="entry name" value="PHD5_NSD"/>
    <property type="match status" value="1"/>
</dbReference>
<dbReference type="AlphaFoldDB" id="A0A2Z7CM84"/>
<feature type="compositionally biased region" description="Acidic residues" evidence="4">
    <location>
        <begin position="178"/>
        <end position="194"/>
    </location>
</feature>
<feature type="compositionally biased region" description="Basic and acidic residues" evidence="4">
    <location>
        <begin position="830"/>
        <end position="843"/>
    </location>
</feature>
<dbReference type="CDD" id="cd10567">
    <property type="entry name" value="SWIB-MDM2_like"/>
    <property type="match status" value="1"/>
</dbReference>
<proteinExistence type="predicted"/>
<dbReference type="PROSITE" id="PS51925">
    <property type="entry name" value="SWIB_MDM2"/>
    <property type="match status" value="1"/>
</dbReference>
<dbReference type="Gene3D" id="3.30.40.10">
    <property type="entry name" value="Zinc/RING finger domain, C3HC4 (zinc finger)"/>
    <property type="match status" value="1"/>
</dbReference>
<reference evidence="7 8" key="1">
    <citation type="journal article" date="2015" name="Proc. Natl. Acad. Sci. U.S.A.">
        <title>The resurrection genome of Boea hygrometrica: A blueprint for survival of dehydration.</title>
        <authorList>
            <person name="Xiao L."/>
            <person name="Yang G."/>
            <person name="Zhang L."/>
            <person name="Yang X."/>
            <person name="Zhao S."/>
            <person name="Ji Z."/>
            <person name="Zhou Q."/>
            <person name="Hu M."/>
            <person name="Wang Y."/>
            <person name="Chen M."/>
            <person name="Xu Y."/>
            <person name="Jin H."/>
            <person name="Xiao X."/>
            <person name="Hu G."/>
            <person name="Bao F."/>
            <person name="Hu Y."/>
            <person name="Wan P."/>
            <person name="Li L."/>
            <person name="Deng X."/>
            <person name="Kuang T."/>
            <person name="Xiang C."/>
            <person name="Zhu J.K."/>
            <person name="Oliver M.J."/>
            <person name="He Y."/>
        </authorList>
    </citation>
    <scope>NUCLEOTIDE SEQUENCE [LARGE SCALE GENOMIC DNA]</scope>
    <source>
        <strain evidence="8">cv. XS01</strain>
    </source>
</reference>
<dbReference type="PROSITE" id="PS51360">
    <property type="entry name" value="PLUS3"/>
    <property type="match status" value="1"/>
</dbReference>
<feature type="region of interest" description="Disordered" evidence="4">
    <location>
        <begin position="599"/>
        <end position="636"/>
    </location>
</feature>
<feature type="region of interest" description="Disordered" evidence="4">
    <location>
        <begin position="825"/>
        <end position="846"/>
    </location>
</feature>
<evidence type="ECO:0000256" key="3">
    <source>
        <dbReference type="ARBA" id="ARBA00022833"/>
    </source>
</evidence>
<evidence type="ECO:0000256" key="4">
    <source>
        <dbReference type="SAM" id="MobiDB-lite"/>
    </source>
</evidence>
<feature type="domain" description="Plus3" evidence="5">
    <location>
        <begin position="354"/>
        <end position="482"/>
    </location>
</feature>
<keyword evidence="8" id="KW-1185">Reference proteome</keyword>
<dbReference type="Gene3D" id="1.10.245.10">
    <property type="entry name" value="SWIB/MDM2 domain"/>
    <property type="match status" value="1"/>
</dbReference>
<dbReference type="GO" id="GO:0003677">
    <property type="term" value="F:DNA binding"/>
    <property type="evidence" value="ECO:0007669"/>
    <property type="project" value="InterPro"/>
</dbReference>
<dbReference type="Pfam" id="PF02201">
    <property type="entry name" value="SWIB"/>
    <property type="match status" value="1"/>
</dbReference>